<gene>
    <name evidence="12" type="primary">thrB</name>
    <name evidence="15" type="ORF">ABR82_01615</name>
</gene>
<dbReference type="EC" id="2.7.1.39" evidence="3 12"/>
<dbReference type="UniPathway" id="UPA00050">
    <property type="reaction ID" value="UER00064"/>
</dbReference>
<dbReference type="GO" id="GO:0005524">
    <property type="term" value="F:ATP binding"/>
    <property type="evidence" value="ECO:0007669"/>
    <property type="project" value="UniProtKB-UniRule"/>
</dbReference>
<evidence type="ECO:0000256" key="4">
    <source>
        <dbReference type="ARBA" id="ARBA00017858"/>
    </source>
</evidence>
<comment type="catalytic activity">
    <reaction evidence="11 12">
        <text>L-homoserine + ATP = O-phospho-L-homoserine + ADP + H(+)</text>
        <dbReference type="Rhea" id="RHEA:13985"/>
        <dbReference type="ChEBI" id="CHEBI:15378"/>
        <dbReference type="ChEBI" id="CHEBI:30616"/>
        <dbReference type="ChEBI" id="CHEBI:57476"/>
        <dbReference type="ChEBI" id="CHEBI:57590"/>
        <dbReference type="ChEBI" id="CHEBI:456216"/>
        <dbReference type="EC" id="2.7.1.39"/>
    </reaction>
</comment>
<keyword evidence="8 12" id="KW-0547">Nucleotide-binding</keyword>
<dbReference type="PIRSF" id="PIRSF000676">
    <property type="entry name" value="Homoser_kin"/>
    <property type="match status" value="1"/>
</dbReference>
<evidence type="ECO:0000256" key="6">
    <source>
        <dbReference type="ARBA" id="ARBA00022679"/>
    </source>
</evidence>
<dbReference type="EMBL" id="LIBO01000136">
    <property type="protein sequence ID" value="KRO62094.1"/>
    <property type="molecule type" value="Genomic_DNA"/>
</dbReference>
<comment type="function">
    <text evidence="12">Catalyzes the ATP-dependent phosphorylation of L-homoserine to L-homoserine phosphate.</text>
</comment>
<comment type="caution">
    <text evidence="15">The sequence shown here is derived from an EMBL/GenBank/DDBJ whole genome shotgun (WGS) entry which is preliminary data.</text>
</comment>
<dbReference type="InterPro" id="IPR000870">
    <property type="entry name" value="Homoserine_kinase"/>
</dbReference>
<comment type="pathway">
    <text evidence="1 12">Amino-acid biosynthesis; L-threonine biosynthesis; L-threonine from L-aspartate: step 4/5.</text>
</comment>
<evidence type="ECO:0000259" key="13">
    <source>
        <dbReference type="Pfam" id="PF00288"/>
    </source>
</evidence>
<keyword evidence="5 12" id="KW-0028">Amino-acid biosynthesis</keyword>
<dbReference type="Pfam" id="PF08544">
    <property type="entry name" value="GHMP_kinases_C"/>
    <property type="match status" value="1"/>
</dbReference>
<evidence type="ECO:0000256" key="9">
    <source>
        <dbReference type="ARBA" id="ARBA00022777"/>
    </source>
</evidence>
<organism evidence="15 16">
    <name type="scientific">Verrucomicrobia subdivision 6 bacterium BACL9 MAG-120507-bin52</name>
    <dbReference type="NCBI Taxonomy" id="1655590"/>
    <lineage>
        <taxon>Bacteria</taxon>
        <taxon>Pseudomonadati</taxon>
        <taxon>Verrucomicrobiota</taxon>
        <taxon>Verrucomicrobiia</taxon>
        <taxon>Verrucomicrobiales</taxon>
        <taxon>Verrucomicrobia subdivision 6</taxon>
    </lineage>
</organism>
<evidence type="ECO:0000256" key="3">
    <source>
        <dbReference type="ARBA" id="ARBA00012078"/>
    </source>
</evidence>
<evidence type="ECO:0000256" key="1">
    <source>
        <dbReference type="ARBA" id="ARBA00005015"/>
    </source>
</evidence>
<dbReference type="PROSITE" id="PS00627">
    <property type="entry name" value="GHMP_KINASES_ATP"/>
    <property type="match status" value="1"/>
</dbReference>
<dbReference type="PANTHER" id="PTHR20861:SF1">
    <property type="entry name" value="HOMOSERINE KINASE"/>
    <property type="match status" value="1"/>
</dbReference>
<evidence type="ECO:0000256" key="10">
    <source>
        <dbReference type="ARBA" id="ARBA00022840"/>
    </source>
</evidence>
<keyword evidence="12" id="KW-0963">Cytoplasm</keyword>
<dbReference type="GO" id="GO:0005737">
    <property type="term" value="C:cytoplasm"/>
    <property type="evidence" value="ECO:0007669"/>
    <property type="project" value="UniProtKB-SubCell"/>
</dbReference>
<proteinExistence type="inferred from homology"/>
<keyword evidence="9 12" id="KW-0418">Kinase</keyword>
<dbReference type="InterPro" id="IPR006203">
    <property type="entry name" value="GHMP_knse_ATP-bd_CS"/>
</dbReference>
<evidence type="ECO:0000313" key="15">
    <source>
        <dbReference type="EMBL" id="KRO62094.1"/>
    </source>
</evidence>
<dbReference type="AlphaFoldDB" id="A0A0R2RHN5"/>
<sequence length="291" mass="31472">MKTPALPFWIRVPATTANLGPGFDAFGLALNLYNDVSVSPGRSAKPDPFSDEIVDAYFHARQRAPQPYRLHVRGTVPPSRGLGSSATIRLGMLAALDYLHRRKLDLPWLIQTATTLEGHPDNITAAALGGFVVCGGLRPAKANISTRLKFVTAIPKLQTSTKTARSLLPRTVPFRDAVANLQNASRITAALFQGRYEEARGAFSDHLHQPYRSTLVPGLNEAILQAEKAGAMGAFLSGAGPTIMAMTLQSEKAIGRAMQKALHRAGHRSVEIRVLSADNRGLRIVRSARKP</sequence>
<feature type="domain" description="GHMP kinase N-terminal" evidence="13">
    <location>
        <begin position="59"/>
        <end position="130"/>
    </location>
</feature>
<keyword evidence="6 12" id="KW-0808">Transferase</keyword>
<dbReference type="InterPro" id="IPR013750">
    <property type="entry name" value="GHMP_kinase_C_dom"/>
</dbReference>
<name>A0A0R2RHN5_9BACT</name>
<comment type="subcellular location">
    <subcellularLocation>
        <location evidence="12">Cytoplasm</location>
    </subcellularLocation>
</comment>
<protein>
    <recommendedName>
        <fullName evidence="4 12">Homoserine kinase</fullName>
        <shortName evidence="12">HK</shortName>
        <shortName evidence="12">HSK</shortName>
        <ecNumber evidence="3 12">2.7.1.39</ecNumber>
    </recommendedName>
</protein>
<dbReference type="SUPFAM" id="SSF54211">
    <property type="entry name" value="Ribosomal protein S5 domain 2-like"/>
    <property type="match status" value="1"/>
</dbReference>
<dbReference type="HAMAP" id="MF_00384">
    <property type="entry name" value="Homoser_kinase"/>
    <property type="match status" value="1"/>
</dbReference>
<dbReference type="Pfam" id="PF00288">
    <property type="entry name" value="GHMP_kinases_N"/>
    <property type="match status" value="1"/>
</dbReference>
<dbReference type="SUPFAM" id="SSF55060">
    <property type="entry name" value="GHMP Kinase, C-terminal domain"/>
    <property type="match status" value="1"/>
</dbReference>
<evidence type="ECO:0000256" key="2">
    <source>
        <dbReference type="ARBA" id="ARBA00007370"/>
    </source>
</evidence>
<dbReference type="Gene3D" id="3.30.70.890">
    <property type="entry name" value="GHMP kinase, C-terminal domain"/>
    <property type="match status" value="1"/>
</dbReference>
<dbReference type="GO" id="GO:0004413">
    <property type="term" value="F:homoserine kinase activity"/>
    <property type="evidence" value="ECO:0007669"/>
    <property type="project" value="UniProtKB-UniRule"/>
</dbReference>
<reference evidence="15 16" key="1">
    <citation type="submission" date="2015-10" db="EMBL/GenBank/DDBJ databases">
        <title>Metagenome-Assembled Genomes uncover a global brackish microbiome.</title>
        <authorList>
            <person name="Hugerth L.W."/>
            <person name="Larsson J."/>
            <person name="Alneberg J."/>
            <person name="Lindh M.V."/>
            <person name="Legrand C."/>
            <person name="Pinhassi J."/>
            <person name="Andersson A.F."/>
        </authorList>
    </citation>
    <scope>NUCLEOTIDE SEQUENCE [LARGE SCALE GENOMIC DNA]</scope>
    <source>
        <strain evidence="15">BACL18 MAG-120507-bin52</strain>
    </source>
</reference>
<dbReference type="InterPro" id="IPR020568">
    <property type="entry name" value="Ribosomal_Su5_D2-typ_SF"/>
</dbReference>
<dbReference type="InterPro" id="IPR014721">
    <property type="entry name" value="Ribsml_uS5_D2-typ_fold_subgr"/>
</dbReference>
<dbReference type="InterPro" id="IPR006204">
    <property type="entry name" value="GHMP_kinase_N_dom"/>
</dbReference>
<accession>A0A0R2RHN5</accession>
<evidence type="ECO:0000256" key="7">
    <source>
        <dbReference type="ARBA" id="ARBA00022697"/>
    </source>
</evidence>
<evidence type="ECO:0000256" key="8">
    <source>
        <dbReference type="ARBA" id="ARBA00022741"/>
    </source>
</evidence>
<dbReference type="Proteomes" id="UP000051269">
    <property type="component" value="Unassembled WGS sequence"/>
</dbReference>
<evidence type="ECO:0000256" key="11">
    <source>
        <dbReference type="ARBA" id="ARBA00049375"/>
    </source>
</evidence>
<feature type="binding site" evidence="12">
    <location>
        <begin position="77"/>
        <end position="87"/>
    </location>
    <ligand>
        <name>ATP</name>
        <dbReference type="ChEBI" id="CHEBI:30616"/>
    </ligand>
</feature>
<feature type="domain" description="GHMP kinase C-terminal" evidence="14">
    <location>
        <begin position="199"/>
        <end position="262"/>
    </location>
</feature>
<evidence type="ECO:0000256" key="12">
    <source>
        <dbReference type="HAMAP-Rule" id="MF_00384"/>
    </source>
</evidence>
<keyword evidence="10 12" id="KW-0067">ATP-binding</keyword>
<evidence type="ECO:0000259" key="14">
    <source>
        <dbReference type="Pfam" id="PF08544"/>
    </source>
</evidence>
<dbReference type="Gene3D" id="3.30.230.10">
    <property type="match status" value="1"/>
</dbReference>
<dbReference type="InterPro" id="IPR036554">
    <property type="entry name" value="GHMP_kinase_C_sf"/>
</dbReference>
<evidence type="ECO:0000313" key="16">
    <source>
        <dbReference type="Proteomes" id="UP000051269"/>
    </source>
</evidence>
<dbReference type="PRINTS" id="PR00958">
    <property type="entry name" value="HOMSERKINASE"/>
</dbReference>
<keyword evidence="7 12" id="KW-0791">Threonine biosynthesis</keyword>
<dbReference type="GO" id="GO:0009088">
    <property type="term" value="P:threonine biosynthetic process"/>
    <property type="evidence" value="ECO:0007669"/>
    <property type="project" value="UniProtKB-UniRule"/>
</dbReference>
<comment type="similarity">
    <text evidence="2 12">Belongs to the GHMP kinase family. Homoserine kinase subfamily.</text>
</comment>
<evidence type="ECO:0000256" key="5">
    <source>
        <dbReference type="ARBA" id="ARBA00022605"/>
    </source>
</evidence>
<dbReference type="PANTHER" id="PTHR20861">
    <property type="entry name" value="HOMOSERINE/4-DIPHOSPHOCYTIDYL-2-C-METHYL-D-ERYTHRITOL KINASE"/>
    <property type="match status" value="1"/>
</dbReference>